<feature type="modified residue" description="4-aspartylphosphate" evidence="3">
    <location>
        <position position="39"/>
    </location>
</feature>
<dbReference type="GO" id="GO:0000160">
    <property type="term" value="P:phosphorelay signal transduction system"/>
    <property type="evidence" value="ECO:0007669"/>
    <property type="project" value="UniProtKB-KW"/>
</dbReference>
<organism evidence="5 6">
    <name type="scientific">Cupriavidus plantarum</name>
    <dbReference type="NCBI Taxonomy" id="942865"/>
    <lineage>
        <taxon>Bacteria</taxon>
        <taxon>Pseudomonadati</taxon>
        <taxon>Pseudomonadota</taxon>
        <taxon>Betaproteobacteria</taxon>
        <taxon>Burkholderiales</taxon>
        <taxon>Burkholderiaceae</taxon>
        <taxon>Cupriavidus</taxon>
    </lineage>
</organism>
<keyword evidence="1 3" id="KW-0597">Phosphoprotein</keyword>
<proteinExistence type="predicted"/>
<evidence type="ECO:0000256" key="2">
    <source>
        <dbReference type="ARBA" id="ARBA00023012"/>
    </source>
</evidence>
<dbReference type="EMBL" id="QGGT01000002">
    <property type="protein sequence ID" value="PWK35309.1"/>
    <property type="molecule type" value="Genomic_DNA"/>
</dbReference>
<dbReference type="PROSITE" id="PS50110">
    <property type="entry name" value="RESPONSE_REGULATORY"/>
    <property type="match status" value="1"/>
</dbReference>
<name>A0A316EVW6_9BURK</name>
<gene>
    <name evidence="5" type="ORF">C7419_102587</name>
</gene>
<evidence type="ECO:0000259" key="4">
    <source>
        <dbReference type="PROSITE" id="PS50110"/>
    </source>
</evidence>
<dbReference type="Pfam" id="PF00072">
    <property type="entry name" value="Response_reg"/>
    <property type="match status" value="1"/>
</dbReference>
<dbReference type="SUPFAM" id="SSF52172">
    <property type="entry name" value="CheY-like"/>
    <property type="match status" value="1"/>
</dbReference>
<evidence type="ECO:0000313" key="5">
    <source>
        <dbReference type="EMBL" id="PWK35309.1"/>
    </source>
</evidence>
<reference evidence="5 6" key="1">
    <citation type="submission" date="2018-05" db="EMBL/GenBank/DDBJ databases">
        <title>Genomic Encyclopedia of Type Strains, Phase IV (KMG-V): Genome sequencing to study the core and pangenomes of soil and plant-associated prokaryotes.</title>
        <authorList>
            <person name="Whitman W."/>
        </authorList>
    </citation>
    <scope>NUCLEOTIDE SEQUENCE [LARGE SCALE GENOMIC DNA]</scope>
    <source>
        <strain evidence="5 6">SLV-132</strain>
    </source>
</reference>
<dbReference type="InterPro" id="IPR001789">
    <property type="entry name" value="Sig_transdc_resp-reg_receiver"/>
</dbReference>
<protein>
    <submittedName>
        <fullName evidence="5">Response regulator receiver domain-containing protein</fullName>
    </submittedName>
</protein>
<dbReference type="PANTHER" id="PTHR45339:SF1">
    <property type="entry name" value="HYBRID SIGNAL TRANSDUCTION HISTIDINE KINASE J"/>
    <property type="match status" value="1"/>
</dbReference>
<keyword evidence="6" id="KW-1185">Reference proteome</keyword>
<evidence type="ECO:0000313" key="6">
    <source>
        <dbReference type="Proteomes" id="UP000245754"/>
    </source>
</evidence>
<dbReference type="Gene3D" id="3.40.50.2300">
    <property type="match status" value="1"/>
</dbReference>
<dbReference type="CDD" id="cd17546">
    <property type="entry name" value="REC_hyHK_CKI1_RcsC-like"/>
    <property type="match status" value="1"/>
</dbReference>
<dbReference type="SMART" id="SM00448">
    <property type="entry name" value="REC"/>
    <property type="match status" value="1"/>
</dbReference>
<sequence>MLLQHDLASLGSFDIAVHGSGADAWDAWQQAPVALLITDLNLPGMDGITLARAIRAAEGASEIDMDCGTARRTPIVALSASMTPTQRVHCRQAGIDAMAIKPIAYEDLAALLVKYLP</sequence>
<keyword evidence="2" id="KW-0902">Two-component regulatory system</keyword>
<accession>A0A316EVW6</accession>
<dbReference type="InterPro" id="IPR011006">
    <property type="entry name" value="CheY-like_superfamily"/>
</dbReference>
<dbReference type="PANTHER" id="PTHR45339">
    <property type="entry name" value="HYBRID SIGNAL TRANSDUCTION HISTIDINE KINASE J"/>
    <property type="match status" value="1"/>
</dbReference>
<comment type="caution">
    <text evidence="5">The sequence shown here is derived from an EMBL/GenBank/DDBJ whole genome shotgun (WGS) entry which is preliminary data.</text>
</comment>
<dbReference type="Proteomes" id="UP000245754">
    <property type="component" value="Unassembled WGS sequence"/>
</dbReference>
<evidence type="ECO:0000256" key="3">
    <source>
        <dbReference type="PROSITE-ProRule" id="PRU00169"/>
    </source>
</evidence>
<evidence type="ECO:0000256" key="1">
    <source>
        <dbReference type="ARBA" id="ARBA00022553"/>
    </source>
</evidence>
<feature type="domain" description="Response regulatory" evidence="4">
    <location>
        <begin position="1"/>
        <end position="116"/>
    </location>
</feature>
<dbReference type="AlphaFoldDB" id="A0A316EVW6"/>